<dbReference type="PROSITE" id="PS50181">
    <property type="entry name" value="FBOX"/>
    <property type="match status" value="1"/>
</dbReference>
<evidence type="ECO:0000313" key="3">
    <source>
        <dbReference type="EMBL" id="RZC68288.1"/>
    </source>
</evidence>
<accession>A0A4Y7K8F5</accession>
<evidence type="ECO:0000313" key="4">
    <source>
        <dbReference type="Proteomes" id="UP000316621"/>
    </source>
</evidence>
<reference evidence="3 4" key="1">
    <citation type="journal article" date="2018" name="Science">
        <title>The opium poppy genome and morphinan production.</title>
        <authorList>
            <person name="Guo L."/>
            <person name="Winzer T."/>
            <person name="Yang X."/>
            <person name="Li Y."/>
            <person name="Ning Z."/>
            <person name="He Z."/>
            <person name="Teodor R."/>
            <person name="Lu Y."/>
            <person name="Bowser T.A."/>
            <person name="Graham I.A."/>
            <person name="Ye K."/>
        </authorList>
    </citation>
    <scope>NUCLEOTIDE SEQUENCE [LARGE SCALE GENOMIC DNA]</scope>
    <source>
        <strain evidence="4">cv. HN1</strain>
        <tissue evidence="3">Leaves</tissue>
    </source>
</reference>
<dbReference type="SUPFAM" id="SSF81383">
    <property type="entry name" value="F-box domain"/>
    <property type="match status" value="1"/>
</dbReference>
<dbReference type="InterPro" id="IPR040275">
    <property type="entry name" value="At5g39450-like"/>
</dbReference>
<keyword evidence="4" id="KW-1185">Reference proteome</keyword>
<evidence type="ECO:0000256" key="1">
    <source>
        <dbReference type="SAM" id="MobiDB-lite"/>
    </source>
</evidence>
<protein>
    <recommendedName>
        <fullName evidence="2">F-box domain-containing protein</fullName>
    </recommendedName>
</protein>
<dbReference type="OMA" id="ANSENVW"/>
<feature type="region of interest" description="Disordered" evidence="1">
    <location>
        <begin position="201"/>
        <end position="227"/>
    </location>
</feature>
<dbReference type="InterPro" id="IPR001810">
    <property type="entry name" value="F-box_dom"/>
</dbReference>
<feature type="domain" description="F-box" evidence="2">
    <location>
        <begin position="7"/>
        <end position="54"/>
    </location>
</feature>
<dbReference type="AlphaFoldDB" id="A0A4Y7K8F5"/>
<sequence length="626" mass="69922">MSDVCGSSLFLYLPEDVLVIMSNYLTPRDICSISLCCKNLNSFLVSSEKLWSSQCESLNIANPPEDVVEWRTGVTSYKCLCKFMFTVQPLLGIWVHQNPEIGNLVYVMPGFLSFVGCRILPQQLGPLGLQDGSLLWAPVFEIISDMYGELAFFLHGQETDGEYLYPGAIKPVDRSCNVLLLEVEPRMQNNECKLLRSKSLGHPRSDWESMRRNHRSDDGGFSSSQRAAGSNSSVIAFDRLAFKDRQELLELITSQVGSKVPLSDSGPLIPRFGDGGDGFKKDFKLLSERRLLLLKKYQHGGGYTNLQTISMEVAISKLKKRLETPSSTGEFFYGDEIVSKRRSVAGYLKDRLKPILGKFISTGGLVNPKKGSLSSDLKHYSSELHEFLLSGDMIGFSVHASTVKLPTNSVWPKMHDEKHALYKLPTWIPTSGQEYAGLWGGTFGWPHGRSSEVEGKALFFLLLSYEESEGKQLLIAPRILEGTEYAYYPNGSTMFTVKVNELSADPFPLETDGEFSTLDIIHTYAGEGLAEGDRFQDPGSKPGSLFVNQNGLLAFVWKETRAVLTLQRINLQDLLRKGKRVPALPPTLNFTFQTQWYSNALTRFSNFPTAASCLYIAACYPPRVYN</sequence>
<dbReference type="Gene3D" id="1.20.1280.50">
    <property type="match status" value="1"/>
</dbReference>
<dbReference type="PANTHER" id="PTHR31370:SF2">
    <property type="entry name" value="OS08G0105100 PROTEIN"/>
    <property type="match status" value="1"/>
</dbReference>
<dbReference type="InterPro" id="IPR036047">
    <property type="entry name" value="F-box-like_dom_sf"/>
</dbReference>
<dbReference type="Gramene" id="RZC68288">
    <property type="protein sequence ID" value="RZC68288"/>
    <property type="gene ID" value="C5167_031543"/>
</dbReference>
<dbReference type="PANTHER" id="PTHR31370">
    <property type="entry name" value="F-BOX PROTEIN FAMILY-LIKE"/>
    <property type="match status" value="1"/>
</dbReference>
<proteinExistence type="predicted"/>
<name>A0A4Y7K8F5_PAPSO</name>
<gene>
    <name evidence="3" type="ORF">C5167_031543</name>
</gene>
<dbReference type="SMART" id="SM00256">
    <property type="entry name" value="FBOX"/>
    <property type="match status" value="1"/>
</dbReference>
<feature type="compositionally biased region" description="Basic and acidic residues" evidence="1">
    <location>
        <begin position="203"/>
        <end position="218"/>
    </location>
</feature>
<organism evidence="3 4">
    <name type="scientific">Papaver somniferum</name>
    <name type="common">Opium poppy</name>
    <dbReference type="NCBI Taxonomy" id="3469"/>
    <lineage>
        <taxon>Eukaryota</taxon>
        <taxon>Viridiplantae</taxon>
        <taxon>Streptophyta</taxon>
        <taxon>Embryophyta</taxon>
        <taxon>Tracheophyta</taxon>
        <taxon>Spermatophyta</taxon>
        <taxon>Magnoliopsida</taxon>
        <taxon>Ranunculales</taxon>
        <taxon>Papaveraceae</taxon>
        <taxon>Papaveroideae</taxon>
        <taxon>Papaver</taxon>
    </lineage>
</organism>
<dbReference type="Proteomes" id="UP000316621">
    <property type="component" value="Chromosome 7"/>
</dbReference>
<evidence type="ECO:0000259" key="2">
    <source>
        <dbReference type="PROSITE" id="PS50181"/>
    </source>
</evidence>
<dbReference type="EMBL" id="CM010721">
    <property type="protein sequence ID" value="RZC68288.1"/>
    <property type="molecule type" value="Genomic_DNA"/>
</dbReference>